<dbReference type="EMBL" id="CP027668">
    <property type="protein sequence ID" value="AVO46859.1"/>
    <property type="molecule type" value="Genomic_DNA"/>
</dbReference>
<dbReference type="GO" id="GO:0032131">
    <property type="term" value="F:alkylated DNA binding"/>
    <property type="evidence" value="ECO:0007669"/>
    <property type="project" value="TreeGrafter"/>
</dbReference>
<evidence type="ECO:0000313" key="6">
    <source>
        <dbReference type="EMBL" id="AVO46859.1"/>
    </source>
</evidence>
<proteinExistence type="predicted"/>
<dbReference type="GO" id="GO:0006307">
    <property type="term" value="P:DNA alkylation repair"/>
    <property type="evidence" value="ECO:0007669"/>
    <property type="project" value="TreeGrafter"/>
</dbReference>
<evidence type="ECO:0000259" key="5">
    <source>
        <dbReference type="SMART" id="SM00478"/>
    </source>
</evidence>
<dbReference type="Gene3D" id="1.10.1670.40">
    <property type="match status" value="1"/>
</dbReference>
<dbReference type="OrthoDB" id="9811249at2"/>
<dbReference type="InterPro" id="IPR011257">
    <property type="entry name" value="DNA_glycosylase"/>
</dbReference>
<gene>
    <name evidence="6" type="ORF">C6569_18335</name>
</gene>
<keyword evidence="7" id="KW-1185">Reference proteome</keyword>
<accession>A0A2S0NFA2</accession>
<dbReference type="KEGG" id="phr:C6569_18335"/>
<dbReference type="GO" id="GO:0008725">
    <property type="term" value="F:DNA-3-methyladenine glycosylase activity"/>
    <property type="evidence" value="ECO:0007669"/>
    <property type="project" value="TreeGrafter"/>
</dbReference>
<keyword evidence="3" id="KW-0227">DNA damage</keyword>
<comment type="catalytic activity">
    <reaction evidence="1">
        <text>Hydrolysis of alkylated DNA, releasing 3-methyladenine, 3-methylguanine, 7-methylguanine and 7-methyladenine.</text>
        <dbReference type="EC" id="3.2.2.21"/>
    </reaction>
</comment>
<dbReference type="AlphaFoldDB" id="A0A2S0NFA2"/>
<evidence type="ECO:0000256" key="4">
    <source>
        <dbReference type="ARBA" id="ARBA00023204"/>
    </source>
</evidence>
<dbReference type="GO" id="GO:0005737">
    <property type="term" value="C:cytoplasm"/>
    <property type="evidence" value="ECO:0007669"/>
    <property type="project" value="TreeGrafter"/>
</dbReference>
<sequence>MRIETDEDLSAMLAVLAAQCPVMGRLHAERGIPPLRRRPAGFEGLVHVVVFQQISTLAAQAIWSRTLSVLGAVTPERLAAASDEDYRACGQSRPKTRTLRAVAAAVLDGTLDLEALPAMEAEAAHAALTRVKGIGPWTADVYLLTCLGHGDAWPAGDIALQAAVQDALGLAARPDAGTMIAVAERWRPRRAAAARLLWAHYAALKGRAAIPATTA</sequence>
<dbReference type="Proteomes" id="UP000237889">
    <property type="component" value="Chromosome"/>
</dbReference>
<dbReference type="EC" id="3.2.2.21" evidence="2"/>
<dbReference type="RefSeq" id="WP_106750229.1">
    <property type="nucleotide sequence ID" value="NZ_CP027668.1"/>
</dbReference>
<evidence type="ECO:0000313" key="7">
    <source>
        <dbReference type="Proteomes" id="UP000237889"/>
    </source>
</evidence>
<organism evidence="6 7">
    <name type="scientific">Phreatobacter cathodiphilus</name>
    <dbReference type="NCBI Taxonomy" id="1868589"/>
    <lineage>
        <taxon>Bacteria</taxon>
        <taxon>Pseudomonadati</taxon>
        <taxon>Pseudomonadota</taxon>
        <taxon>Alphaproteobacteria</taxon>
        <taxon>Hyphomicrobiales</taxon>
        <taxon>Phreatobacteraceae</taxon>
        <taxon>Phreatobacter</taxon>
    </lineage>
</organism>
<dbReference type="InterPro" id="IPR003265">
    <property type="entry name" value="HhH-GPD_domain"/>
</dbReference>
<feature type="domain" description="HhH-GPD" evidence="5">
    <location>
        <begin position="57"/>
        <end position="203"/>
    </location>
</feature>
<dbReference type="SUPFAM" id="SSF48150">
    <property type="entry name" value="DNA-glycosylase"/>
    <property type="match status" value="1"/>
</dbReference>
<dbReference type="Pfam" id="PF00730">
    <property type="entry name" value="HhH-GPD"/>
    <property type="match status" value="1"/>
</dbReference>
<keyword evidence="4" id="KW-0234">DNA repair</keyword>
<dbReference type="CDD" id="cd00056">
    <property type="entry name" value="ENDO3c"/>
    <property type="match status" value="1"/>
</dbReference>
<dbReference type="GO" id="GO:0043916">
    <property type="term" value="F:DNA-7-methylguanine glycosylase activity"/>
    <property type="evidence" value="ECO:0007669"/>
    <property type="project" value="TreeGrafter"/>
</dbReference>
<name>A0A2S0NFA2_9HYPH</name>
<dbReference type="SMART" id="SM00478">
    <property type="entry name" value="ENDO3c"/>
    <property type="match status" value="1"/>
</dbReference>
<dbReference type="GO" id="GO:0006285">
    <property type="term" value="P:base-excision repair, AP site formation"/>
    <property type="evidence" value="ECO:0007669"/>
    <property type="project" value="TreeGrafter"/>
</dbReference>
<dbReference type="Gene3D" id="1.10.340.30">
    <property type="entry name" value="Hypothetical protein, domain 2"/>
    <property type="match status" value="1"/>
</dbReference>
<dbReference type="PANTHER" id="PTHR43003:SF13">
    <property type="entry name" value="DNA-3-METHYLADENINE GLYCOSYLASE 2"/>
    <property type="match status" value="1"/>
</dbReference>
<evidence type="ECO:0000256" key="3">
    <source>
        <dbReference type="ARBA" id="ARBA00022763"/>
    </source>
</evidence>
<dbReference type="PANTHER" id="PTHR43003">
    <property type="entry name" value="DNA-3-METHYLADENINE GLYCOSYLASE"/>
    <property type="match status" value="1"/>
</dbReference>
<evidence type="ECO:0000256" key="2">
    <source>
        <dbReference type="ARBA" id="ARBA00012000"/>
    </source>
</evidence>
<protein>
    <recommendedName>
        <fullName evidence="2">DNA-3-methyladenine glycosylase II</fullName>
        <ecNumber evidence="2">3.2.2.21</ecNumber>
    </recommendedName>
</protein>
<dbReference type="GO" id="GO:0032993">
    <property type="term" value="C:protein-DNA complex"/>
    <property type="evidence" value="ECO:0007669"/>
    <property type="project" value="TreeGrafter"/>
</dbReference>
<dbReference type="InterPro" id="IPR051912">
    <property type="entry name" value="Alkylbase_DNA_Glycosylase/TA"/>
</dbReference>
<evidence type="ECO:0000256" key="1">
    <source>
        <dbReference type="ARBA" id="ARBA00000086"/>
    </source>
</evidence>
<reference evidence="6 7" key="1">
    <citation type="submission" date="2018-03" db="EMBL/GenBank/DDBJ databases">
        <title>Genome sequencing of Phreatobacter sp.</title>
        <authorList>
            <person name="Kim S.-J."/>
            <person name="Heo J."/>
            <person name="Kwon S.-W."/>
        </authorList>
    </citation>
    <scope>NUCLEOTIDE SEQUENCE [LARGE SCALE GENOMIC DNA]</scope>
    <source>
        <strain evidence="6 7">S-12</strain>
    </source>
</reference>